<keyword evidence="2" id="KW-0378">Hydrolase</keyword>
<feature type="domain" description="Nudix hydrolase" evidence="1">
    <location>
        <begin position="6"/>
        <end position="143"/>
    </location>
</feature>
<evidence type="ECO:0000259" key="1">
    <source>
        <dbReference type="PROSITE" id="PS51462"/>
    </source>
</evidence>
<dbReference type="InterPro" id="IPR015797">
    <property type="entry name" value="NUDIX_hydrolase-like_dom_sf"/>
</dbReference>
<name>A0A937F6Y2_9BACT</name>
<accession>A0A937F6Y2</accession>
<gene>
    <name evidence="2" type="ORF">JL102_15240</name>
</gene>
<dbReference type="PANTHER" id="PTHR43736">
    <property type="entry name" value="ADP-RIBOSE PYROPHOSPHATASE"/>
    <property type="match status" value="1"/>
</dbReference>
<dbReference type="Pfam" id="PF00293">
    <property type="entry name" value="NUDIX"/>
    <property type="match status" value="1"/>
</dbReference>
<organism evidence="2 3">
    <name type="scientific">Fulvivirga sediminis</name>
    <dbReference type="NCBI Taxonomy" id="2803949"/>
    <lineage>
        <taxon>Bacteria</taxon>
        <taxon>Pseudomonadati</taxon>
        <taxon>Bacteroidota</taxon>
        <taxon>Cytophagia</taxon>
        <taxon>Cytophagales</taxon>
        <taxon>Fulvivirgaceae</taxon>
        <taxon>Fulvivirga</taxon>
    </lineage>
</organism>
<dbReference type="PANTHER" id="PTHR43736:SF5">
    <property type="entry name" value="NUDIX HYDROLASE DOMAIN-CONTAINING PROTEIN"/>
    <property type="match status" value="1"/>
</dbReference>
<evidence type="ECO:0000313" key="3">
    <source>
        <dbReference type="Proteomes" id="UP000659388"/>
    </source>
</evidence>
<proteinExistence type="predicted"/>
<evidence type="ECO:0000313" key="2">
    <source>
        <dbReference type="EMBL" id="MBL3657501.1"/>
    </source>
</evidence>
<dbReference type="AlphaFoldDB" id="A0A937F6Y2"/>
<dbReference type="Gene3D" id="3.90.79.10">
    <property type="entry name" value="Nucleoside Triphosphate Pyrophosphohydrolase"/>
    <property type="match status" value="1"/>
</dbReference>
<dbReference type="InterPro" id="IPR000086">
    <property type="entry name" value="NUDIX_hydrolase_dom"/>
</dbReference>
<dbReference type="SUPFAM" id="SSF55811">
    <property type="entry name" value="Nudix"/>
    <property type="match status" value="1"/>
</dbReference>
<dbReference type="GO" id="GO:0016787">
    <property type="term" value="F:hydrolase activity"/>
    <property type="evidence" value="ECO:0007669"/>
    <property type="project" value="UniProtKB-KW"/>
</dbReference>
<dbReference type="RefSeq" id="WP_202245291.1">
    <property type="nucleotide sequence ID" value="NZ_JAESIY010000008.1"/>
</dbReference>
<dbReference type="Proteomes" id="UP000659388">
    <property type="component" value="Unassembled WGS sequence"/>
</dbReference>
<reference evidence="2" key="1">
    <citation type="submission" date="2021-01" db="EMBL/GenBank/DDBJ databases">
        <title>Fulvivirga kasyanovii gen. nov., sp nov., a novel member of the phylum Bacteroidetes isolated from seawater in a mussel farm.</title>
        <authorList>
            <person name="Zhao L.-H."/>
            <person name="Wang Z.-J."/>
        </authorList>
    </citation>
    <scope>NUCLEOTIDE SEQUENCE</scope>
    <source>
        <strain evidence="2">2943</strain>
    </source>
</reference>
<dbReference type="EMBL" id="JAESIY010000008">
    <property type="protein sequence ID" value="MBL3657501.1"/>
    <property type="molecule type" value="Genomic_DNA"/>
</dbReference>
<protein>
    <submittedName>
        <fullName evidence="2">NUDIX hydrolase</fullName>
    </submittedName>
</protein>
<sequence length="145" mass="16043">MAIEQDILLTVDAVIFNQPDAESREILLVRRKNEPFKGQWVLPGGFVEDDEDLAVAAARELEEETQITVSAGDLMQVGAYGKPGRDPRGRMVTVAYVAEINQGEQKAVGSDDAEKAQWWPLNDLPQLGFDHAEILEKALKLKGIK</sequence>
<comment type="caution">
    <text evidence="2">The sequence shown here is derived from an EMBL/GenBank/DDBJ whole genome shotgun (WGS) entry which is preliminary data.</text>
</comment>
<keyword evidence="3" id="KW-1185">Reference proteome</keyword>
<dbReference type="CDD" id="cd18873">
    <property type="entry name" value="NUDIX_NadM_like"/>
    <property type="match status" value="1"/>
</dbReference>
<dbReference type="PROSITE" id="PS51462">
    <property type="entry name" value="NUDIX"/>
    <property type="match status" value="1"/>
</dbReference>